<dbReference type="EMBL" id="QPGA01000030">
    <property type="protein sequence ID" value="RDE49872.1"/>
    <property type="molecule type" value="Genomic_DNA"/>
</dbReference>
<dbReference type="Proteomes" id="UP000253831">
    <property type="component" value="Unassembled WGS sequence"/>
</dbReference>
<comment type="caution">
    <text evidence="1">The sequence shown here is derived from an EMBL/GenBank/DDBJ whole genome shotgun (WGS) entry which is preliminary data.</text>
</comment>
<dbReference type="AlphaFoldDB" id="A0A369XM50"/>
<reference evidence="1 2" key="1">
    <citation type="submission" date="2018-05" db="EMBL/GenBank/DDBJ databases">
        <title>Integrated omic analyses show evidence that a Ca. Accumulibacter phosphatis strain performs denitrification under micro-aerobic conditions.</title>
        <authorList>
            <person name="Camejo P.Y."/>
            <person name="Katherine M.D."/>
            <person name="Daniel N.R."/>
        </authorList>
    </citation>
    <scope>NUCLEOTIDE SEQUENCE [LARGE SCALE GENOMIC DNA]</scope>
    <source>
        <strain evidence="1">UW-LDO-IC</strain>
    </source>
</reference>
<evidence type="ECO:0000313" key="2">
    <source>
        <dbReference type="Proteomes" id="UP000253831"/>
    </source>
</evidence>
<organism evidence="1 2">
    <name type="scientific">Candidatus Accumulibacter meliphilus</name>
    <dbReference type="NCBI Taxonomy" id="2211374"/>
    <lineage>
        <taxon>Bacteria</taxon>
        <taxon>Pseudomonadati</taxon>
        <taxon>Pseudomonadota</taxon>
        <taxon>Betaproteobacteria</taxon>
        <taxon>Candidatus Accumulibacter</taxon>
    </lineage>
</organism>
<gene>
    <name evidence="1" type="ORF">DVS81_14085</name>
</gene>
<name>A0A369XM50_9PROT</name>
<sequence>MGLPLFFFCVPRSPPTSAGPRFVDAGAAALIKSLPPLLSSDPRGLLESEFIDKIEPDQALFALPATAPDDPARLPATTVAAG</sequence>
<accession>A0A369XM50</accession>
<proteinExistence type="predicted"/>
<evidence type="ECO:0000313" key="1">
    <source>
        <dbReference type="EMBL" id="RDE49872.1"/>
    </source>
</evidence>
<protein>
    <submittedName>
        <fullName evidence="1">Uncharacterized protein</fullName>
    </submittedName>
</protein>